<reference evidence="3" key="1">
    <citation type="submission" date="2023-06" db="EMBL/GenBank/DDBJ databases">
        <title>Genome-scale phylogeny and comparative genomics of the fungal order Sordariales.</title>
        <authorList>
            <consortium name="Lawrence Berkeley National Laboratory"/>
            <person name="Hensen N."/>
            <person name="Bonometti L."/>
            <person name="Westerberg I."/>
            <person name="Brannstrom I.O."/>
            <person name="Guillou S."/>
            <person name="Cros-Aarteil S."/>
            <person name="Calhoun S."/>
            <person name="Haridas S."/>
            <person name="Kuo A."/>
            <person name="Mondo S."/>
            <person name="Pangilinan J."/>
            <person name="Riley R."/>
            <person name="LaButti K."/>
            <person name="Andreopoulos B."/>
            <person name="Lipzen A."/>
            <person name="Chen C."/>
            <person name="Yanf M."/>
            <person name="Daum C."/>
            <person name="Ng V."/>
            <person name="Clum A."/>
            <person name="Steindorff A."/>
            <person name="Ohm R."/>
            <person name="Martin F."/>
            <person name="Silar P."/>
            <person name="Natvig D."/>
            <person name="Lalanne C."/>
            <person name="Gautier V."/>
            <person name="Ament-velasquez S.L."/>
            <person name="Kruys A."/>
            <person name="Hutchinson M.I."/>
            <person name="Powell A.J."/>
            <person name="Barry K."/>
            <person name="Miller A.N."/>
            <person name="Grigoriev I.V."/>
            <person name="Debuchy R."/>
            <person name="Gladieux P."/>
            <person name="Thoren M.H."/>
            <person name="Johannesson H."/>
        </authorList>
    </citation>
    <scope>NUCLEOTIDE SEQUENCE</scope>
    <source>
        <strain evidence="3">SMH3187-1</strain>
    </source>
</reference>
<dbReference type="PANTHER" id="PTHR38886:SF1">
    <property type="entry name" value="NACHT-NTPASE AND P-LOOP NTPASES N-TERMINAL DOMAIN-CONTAINING PROTEIN"/>
    <property type="match status" value="1"/>
</dbReference>
<dbReference type="Proteomes" id="UP001172155">
    <property type="component" value="Unassembled WGS sequence"/>
</dbReference>
<feature type="region of interest" description="Disordered" evidence="1">
    <location>
        <begin position="1"/>
        <end position="20"/>
    </location>
</feature>
<accession>A0AA40BTB9</accession>
<proteinExistence type="predicted"/>
<dbReference type="EMBL" id="JAUKUD010000006">
    <property type="protein sequence ID" value="KAK0740021.1"/>
    <property type="molecule type" value="Genomic_DNA"/>
</dbReference>
<name>A0AA40BTB9_9PEZI</name>
<gene>
    <name evidence="3" type="ORF">B0T18DRAFT_417065</name>
</gene>
<dbReference type="PANTHER" id="PTHR38886">
    <property type="entry name" value="SESA DOMAIN-CONTAINING PROTEIN"/>
    <property type="match status" value="1"/>
</dbReference>
<sequence length="339" mass="38425">MGASERGRGGKVQSGLTRPHWEHQPLVIIVPHTVRGNRRCKTRGGAEKHHGNDAKVCQSMDGFSVTDYCHHNKSLSAGKRTFADDCKSRANQHPDLPSRIGSASVDKHIPGQMQHQQPVLFLDALGRRQQFHLDFIQSADALRAVIRDNFRRAGVGVGKIDRGEFVLHDKFRHADIDLNQTWEFSFRPGQTVEMSMLFASSEQGSSCPTCGEIATGKKADEQVECSRCGMMFSRIVELDADTPKRPVSQMLPLRPRLRPPMGASHRNTQDERGEREDIALFRRVRIAVVNEPNNISRRPTVGHAPASYDIWEFRTEVAGTRHTRREYYKKQVGLFRKRR</sequence>
<dbReference type="AlphaFoldDB" id="A0AA40BTB9"/>
<evidence type="ECO:0000259" key="2">
    <source>
        <dbReference type="Pfam" id="PF22893"/>
    </source>
</evidence>
<comment type="caution">
    <text evidence="3">The sequence shown here is derived from an EMBL/GenBank/DDBJ whole genome shotgun (WGS) entry which is preliminary data.</text>
</comment>
<protein>
    <recommendedName>
        <fullName evidence="2">Ubiquitin-like domain-containing protein</fullName>
    </recommendedName>
</protein>
<dbReference type="Pfam" id="PF22893">
    <property type="entry name" value="ULD_2"/>
    <property type="match status" value="1"/>
</dbReference>
<organism evidence="3 4">
    <name type="scientific">Schizothecium vesticola</name>
    <dbReference type="NCBI Taxonomy" id="314040"/>
    <lineage>
        <taxon>Eukaryota</taxon>
        <taxon>Fungi</taxon>
        <taxon>Dikarya</taxon>
        <taxon>Ascomycota</taxon>
        <taxon>Pezizomycotina</taxon>
        <taxon>Sordariomycetes</taxon>
        <taxon>Sordariomycetidae</taxon>
        <taxon>Sordariales</taxon>
        <taxon>Schizotheciaceae</taxon>
        <taxon>Schizothecium</taxon>
    </lineage>
</organism>
<keyword evidence="4" id="KW-1185">Reference proteome</keyword>
<evidence type="ECO:0000313" key="3">
    <source>
        <dbReference type="EMBL" id="KAK0740021.1"/>
    </source>
</evidence>
<evidence type="ECO:0000256" key="1">
    <source>
        <dbReference type="SAM" id="MobiDB-lite"/>
    </source>
</evidence>
<evidence type="ECO:0000313" key="4">
    <source>
        <dbReference type="Proteomes" id="UP001172155"/>
    </source>
</evidence>
<feature type="domain" description="Ubiquitin-like" evidence="2">
    <location>
        <begin position="115"/>
        <end position="198"/>
    </location>
</feature>
<dbReference type="InterPro" id="IPR054464">
    <property type="entry name" value="ULD_fung"/>
</dbReference>
<feature type="region of interest" description="Disordered" evidence="1">
    <location>
        <begin position="246"/>
        <end position="274"/>
    </location>
</feature>